<proteinExistence type="predicted"/>
<dbReference type="EMBL" id="CP000284">
    <property type="protein sequence ID" value="ABE48971.1"/>
    <property type="molecule type" value="Genomic_DNA"/>
</dbReference>
<feature type="signal peptide" evidence="1">
    <location>
        <begin position="1"/>
        <end position="22"/>
    </location>
</feature>
<keyword evidence="1" id="KW-0732">Signal</keyword>
<evidence type="ECO:0008006" key="4">
    <source>
        <dbReference type="Google" id="ProtNLM"/>
    </source>
</evidence>
<name>Q1H3G6_METFK</name>
<keyword evidence="3" id="KW-1185">Reference proteome</keyword>
<accession>Q1H3G6</accession>
<protein>
    <recommendedName>
        <fullName evidence="4">Lipoprotein</fullName>
    </recommendedName>
</protein>
<evidence type="ECO:0000313" key="2">
    <source>
        <dbReference type="EMBL" id="ABE48971.1"/>
    </source>
</evidence>
<sequence length="204" mass="22769">MDKIFCMLGMIVAIGGHVSALAADYKVGERIGEVKAISQANPTYKTLDWDDMMPVDWDPMKSLKELDLDKLDDADPRAIEALEQMRSAWNDAPIVQKLDKQRVQIPGFVVPLDMNGTQVREFLLVPYFGACIHVPPPPSNQVIHIILPKTLPKDQQKTLDLAARQYGPISVSGLMETVASNTSMGFAGYRIKAERLMPYKLKEN</sequence>
<dbReference type="Pfam" id="PF11736">
    <property type="entry name" value="DUF3299"/>
    <property type="match status" value="1"/>
</dbReference>
<dbReference type="Gene3D" id="2.40.50.870">
    <property type="entry name" value="Protein of unknown function (DUF3299)"/>
    <property type="match status" value="1"/>
</dbReference>
<dbReference type="HOGENOM" id="CLU_099457_3_0_4"/>
<dbReference type="AlphaFoldDB" id="Q1H3G6"/>
<dbReference type="InterPro" id="IPR021727">
    <property type="entry name" value="DUF3299"/>
</dbReference>
<dbReference type="KEGG" id="mfa:Mfla_0703"/>
<dbReference type="OrthoDB" id="9784998at2"/>
<dbReference type="STRING" id="265072.Mfla_0703"/>
<dbReference type="RefSeq" id="WP_011479068.1">
    <property type="nucleotide sequence ID" value="NC_007947.1"/>
</dbReference>
<feature type="chain" id="PRO_5004189947" description="Lipoprotein" evidence="1">
    <location>
        <begin position="23"/>
        <end position="204"/>
    </location>
</feature>
<gene>
    <name evidence="2" type="ordered locus">Mfla_0703</name>
</gene>
<evidence type="ECO:0000256" key="1">
    <source>
        <dbReference type="SAM" id="SignalP"/>
    </source>
</evidence>
<evidence type="ECO:0000313" key="3">
    <source>
        <dbReference type="Proteomes" id="UP000002440"/>
    </source>
</evidence>
<reference evidence="2 3" key="1">
    <citation type="submission" date="2006-03" db="EMBL/GenBank/DDBJ databases">
        <title>Complete sequence of Methylobacillus flagellatus KT.</title>
        <authorList>
            <consortium name="US DOE Joint Genome Institute"/>
            <person name="Copeland A."/>
            <person name="Lucas S."/>
            <person name="Lapidus A."/>
            <person name="Barry K."/>
            <person name="Detter J.C."/>
            <person name="Glavina del Rio T."/>
            <person name="Hammon N."/>
            <person name="Israni S."/>
            <person name="Dalin E."/>
            <person name="Tice H."/>
            <person name="Pitluck S."/>
            <person name="Brettin T."/>
            <person name="Bruce D."/>
            <person name="Han C."/>
            <person name="Tapia R."/>
            <person name="Saunders E."/>
            <person name="Gilna P."/>
            <person name="Schmutz J."/>
            <person name="Larimer F."/>
            <person name="Land M."/>
            <person name="Kyrpides N."/>
            <person name="Anderson I."/>
            <person name="Richardson P."/>
        </authorList>
    </citation>
    <scope>NUCLEOTIDE SEQUENCE [LARGE SCALE GENOMIC DNA]</scope>
    <source>
        <strain evidence="3">KT / ATCC 51484 / DSM 6875</strain>
    </source>
</reference>
<organism evidence="2 3">
    <name type="scientific">Methylobacillus flagellatus (strain ATCC 51484 / DSM 6875 / VKM B-1610 / KT)</name>
    <dbReference type="NCBI Taxonomy" id="265072"/>
    <lineage>
        <taxon>Bacteria</taxon>
        <taxon>Pseudomonadati</taxon>
        <taxon>Pseudomonadota</taxon>
        <taxon>Betaproteobacteria</taxon>
        <taxon>Nitrosomonadales</taxon>
        <taxon>Methylophilaceae</taxon>
        <taxon>Methylobacillus</taxon>
    </lineage>
</organism>
<dbReference type="Proteomes" id="UP000002440">
    <property type="component" value="Chromosome"/>
</dbReference>
<dbReference type="eggNOG" id="COG3495">
    <property type="taxonomic scope" value="Bacteria"/>
</dbReference>